<feature type="transmembrane region" description="Helical" evidence="7">
    <location>
        <begin position="105"/>
        <end position="122"/>
    </location>
</feature>
<comment type="subcellular location">
    <subcellularLocation>
        <location evidence="1">Cell membrane</location>
        <topology evidence="1">Multi-pass membrane protein</topology>
    </subcellularLocation>
</comment>
<evidence type="ECO:0000256" key="6">
    <source>
        <dbReference type="ARBA" id="ARBA00023136"/>
    </source>
</evidence>
<gene>
    <name evidence="8" type="ORF">NDK47_00200</name>
</gene>
<accession>A0ABY4WFA6</accession>
<proteinExistence type="inferred from homology"/>
<evidence type="ECO:0000256" key="3">
    <source>
        <dbReference type="ARBA" id="ARBA00022475"/>
    </source>
</evidence>
<feature type="transmembrane region" description="Helical" evidence="7">
    <location>
        <begin position="12"/>
        <end position="30"/>
    </location>
</feature>
<feature type="transmembrane region" description="Helical" evidence="7">
    <location>
        <begin position="42"/>
        <end position="68"/>
    </location>
</feature>
<dbReference type="RefSeq" id="WP_251872928.1">
    <property type="nucleotide sequence ID" value="NZ_CP098755.1"/>
</dbReference>
<keyword evidence="3" id="KW-1003">Cell membrane</keyword>
<evidence type="ECO:0000256" key="7">
    <source>
        <dbReference type="SAM" id="Phobius"/>
    </source>
</evidence>
<evidence type="ECO:0000313" key="9">
    <source>
        <dbReference type="Proteomes" id="UP001056500"/>
    </source>
</evidence>
<organism evidence="8 9">
    <name type="scientific">Brevibacillus ruminantium</name>
    <dbReference type="NCBI Taxonomy" id="2950604"/>
    <lineage>
        <taxon>Bacteria</taxon>
        <taxon>Bacillati</taxon>
        <taxon>Bacillota</taxon>
        <taxon>Bacilli</taxon>
        <taxon>Bacillales</taxon>
        <taxon>Paenibacillaceae</taxon>
        <taxon>Brevibacillus</taxon>
    </lineage>
</organism>
<dbReference type="Pfam" id="PF07681">
    <property type="entry name" value="DoxX"/>
    <property type="match status" value="1"/>
</dbReference>
<evidence type="ECO:0000256" key="2">
    <source>
        <dbReference type="ARBA" id="ARBA00006679"/>
    </source>
</evidence>
<keyword evidence="5 7" id="KW-1133">Transmembrane helix</keyword>
<dbReference type="PANTHER" id="PTHR33452">
    <property type="entry name" value="OXIDOREDUCTASE CATD-RELATED"/>
    <property type="match status" value="1"/>
</dbReference>
<keyword evidence="6 7" id="KW-0472">Membrane</keyword>
<dbReference type="PANTHER" id="PTHR33452:SF1">
    <property type="entry name" value="INNER MEMBRANE PROTEIN YPHA-RELATED"/>
    <property type="match status" value="1"/>
</dbReference>
<feature type="transmembrane region" description="Helical" evidence="7">
    <location>
        <begin position="75"/>
        <end position="93"/>
    </location>
</feature>
<keyword evidence="4 7" id="KW-0812">Transmembrane</keyword>
<evidence type="ECO:0000313" key="8">
    <source>
        <dbReference type="EMBL" id="USG65840.1"/>
    </source>
</evidence>
<protein>
    <submittedName>
        <fullName evidence="8">DoxX family protein</fullName>
    </submittedName>
</protein>
<evidence type="ECO:0000256" key="5">
    <source>
        <dbReference type="ARBA" id="ARBA00022989"/>
    </source>
</evidence>
<dbReference type="InterPro" id="IPR051907">
    <property type="entry name" value="DoxX-like_oxidoreductase"/>
</dbReference>
<sequence length="141" mass="15063">MESSFDRRTEWGLLLVRVVVGISFVLHGLSKFQMGLDQVAGWFASMGIPGFLAYAVAFVELIGGIGLILGAGTRVWAALLAVVIAVATFKVKIANGFLGGESGPGYELELLLLAMLLLLVLAKRSAFSLDHVFASKARTHK</sequence>
<name>A0ABY4WFA6_9BACL</name>
<dbReference type="InterPro" id="IPR032808">
    <property type="entry name" value="DoxX"/>
</dbReference>
<reference evidence="8" key="1">
    <citation type="submission" date="2022-06" db="EMBL/GenBank/DDBJ databases">
        <title>Genome sequencing of Brevibacillus sp. BB3-R1.</title>
        <authorList>
            <person name="Heo J."/>
            <person name="Lee D."/>
            <person name="Won M."/>
            <person name="Han B.-H."/>
            <person name="Hong S.-B."/>
            <person name="Kwon S.-W."/>
        </authorList>
    </citation>
    <scope>NUCLEOTIDE SEQUENCE</scope>
    <source>
        <strain evidence="8">BB3-R1</strain>
    </source>
</reference>
<keyword evidence="9" id="KW-1185">Reference proteome</keyword>
<dbReference type="Proteomes" id="UP001056500">
    <property type="component" value="Chromosome"/>
</dbReference>
<comment type="similarity">
    <text evidence="2">Belongs to the DoxX family.</text>
</comment>
<evidence type="ECO:0000256" key="4">
    <source>
        <dbReference type="ARBA" id="ARBA00022692"/>
    </source>
</evidence>
<evidence type="ECO:0000256" key="1">
    <source>
        <dbReference type="ARBA" id="ARBA00004651"/>
    </source>
</evidence>
<dbReference type="EMBL" id="CP098755">
    <property type="protein sequence ID" value="USG65840.1"/>
    <property type="molecule type" value="Genomic_DNA"/>
</dbReference>